<dbReference type="Pfam" id="PF00069">
    <property type="entry name" value="Pkinase"/>
    <property type="match status" value="1"/>
</dbReference>
<dbReference type="EC" id="2.7.11.1" evidence="19"/>
<dbReference type="GO" id="GO:0004674">
    <property type="term" value="F:protein serine/threonine kinase activity"/>
    <property type="evidence" value="ECO:0007669"/>
    <property type="project" value="UniProtKB-KW"/>
</dbReference>
<dbReference type="SUPFAM" id="SSF51110">
    <property type="entry name" value="alpha-D-mannose-specific plant lectins"/>
    <property type="match status" value="1"/>
</dbReference>
<keyword evidence="13 22" id="KW-0472">Membrane</keyword>
<feature type="compositionally biased region" description="Low complexity" evidence="21">
    <location>
        <begin position="798"/>
        <end position="828"/>
    </location>
</feature>
<evidence type="ECO:0000313" key="28">
    <source>
        <dbReference type="Proteomes" id="UP000321947"/>
    </source>
</evidence>
<evidence type="ECO:0000256" key="8">
    <source>
        <dbReference type="ARBA" id="ARBA00022734"/>
    </source>
</evidence>
<evidence type="ECO:0000256" key="20">
    <source>
        <dbReference type="PROSITE-ProRule" id="PRU10141"/>
    </source>
</evidence>
<evidence type="ECO:0000256" key="6">
    <source>
        <dbReference type="ARBA" id="ARBA00022692"/>
    </source>
</evidence>
<dbReference type="Gene3D" id="3.30.200.20">
    <property type="entry name" value="Phosphorylase Kinase, domain 1"/>
    <property type="match status" value="1"/>
</dbReference>
<comment type="caution">
    <text evidence="27">The sequence shown here is derived from an EMBL/GenBank/DDBJ whole genome shotgun (WGS) entry which is preliminary data.</text>
</comment>
<evidence type="ECO:0000259" key="24">
    <source>
        <dbReference type="PROSITE" id="PS50011"/>
    </source>
</evidence>
<dbReference type="GO" id="GO:0030246">
    <property type="term" value="F:carbohydrate binding"/>
    <property type="evidence" value="ECO:0007669"/>
    <property type="project" value="UniProtKB-KW"/>
</dbReference>
<evidence type="ECO:0000256" key="18">
    <source>
        <dbReference type="ARBA" id="ARBA00048679"/>
    </source>
</evidence>
<keyword evidence="7 23" id="KW-0732">Signal</keyword>
<dbReference type="InterPro" id="IPR017441">
    <property type="entry name" value="Protein_kinase_ATP_BS"/>
</dbReference>
<keyword evidence="2" id="KW-1003">Cell membrane</keyword>
<dbReference type="InterPro" id="IPR024171">
    <property type="entry name" value="SRK-like_kinase"/>
</dbReference>
<evidence type="ECO:0000313" key="27">
    <source>
        <dbReference type="EMBL" id="TYK07063.1"/>
    </source>
</evidence>
<evidence type="ECO:0000256" key="17">
    <source>
        <dbReference type="ARBA" id="ARBA00047899"/>
    </source>
</evidence>
<comment type="subcellular location">
    <subcellularLocation>
        <location evidence="1">Cell membrane</location>
        <topology evidence="1">Single-pass type I membrane protein</topology>
    </subcellularLocation>
</comment>
<evidence type="ECO:0000259" key="25">
    <source>
        <dbReference type="PROSITE" id="PS50927"/>
    </source>
</evidence>
<organism evidence="27 28">
    <name type="scientific">Cucumis melo var. makuwa</name>
    <name type="common">Oriental melon</name>
    <dbReference type="NCBI Taxonomy" id="1194695"/>
    <lineage>
        <taxon>Eukaryota</taxon>
        <taxon>Viridiplantae</taxon>
        <taxon>Streptophyta</taxon>
        <taxon>Embryophyta</taxon>
        <taxon>Tracheophyta</taxon>
        <taxon>Spermatophyta</taxon>
        <taxon>Magnoliopsida</taxon>
        <taxon>eudicotyledons</taxon>
        <taxon>Gunneridae</taxon>
        <taxon>Pentapetalae</taxon>
        <taxon>rosids</taxon>
        <taxon>fabids</taxon>
        <taxon>Cucurbitales</taxon>
        <taxon>Cucurbitaceae</taxon>
        <taxon>Benincaseae</taxon>
        <taxon>Cucumis</taxon>
    </lineage>
</organism>
<dbReference type="CDD" id="cd14066">
    <property type="entry name" value="STKc_IRAK"/>
    <property type="match status" value="1"/>
</dbReference>
<protein>
    <recommendedName>
        <fullName evidence="19">Receptor-like serine/threonine-protein kinase</fullName>
        <ecNumber evidence="19">2.7.11.1</ecNumber>
    </recommendedName>
</protein>
<dbReference type="PANTHER" id="PTHR47974:SF19">
    <property type="entry name" value="RECEPTOR-LIKE SERINE_THREONINE-PROTEIN KINASE"/>
    <property type="match status" value="1"/>
</dbReference>
<dbReference type="PROSITE" id="PS50011">
    <property type="entry name" value="PROTEIN_KINASE_DOM"/>
    <property type="match status" value="1"/>
</dbReference>
<keyword evidence="8 27" id="KW-0430">Lectin</keyword>
<evidence type="ECO:0000256" key="22">
    <source>
        <dbReference type="SAM" id="Phobius"/>
    </source>
</evidence>
<dbReference type="FunFam" id="2.90.10.10:FF:000005">
    <property type="entry name" value="G-type lectin S-receptor-like serine/threonine-protein kinase"/>
    <property type="match status" value="1"/>
</dbReference>
<keyword evidence="11 19" id="KW-0067">ATP-binding</keyword>
<comment type="catalytic activity">
    <reaction evidence="17 19">
        <text>L-threonyl-[protein] + ATP = O-phospho-L-threonyl-[protein] + ADP + H(+)</text>
        <dbReference type="Rhea" id="RHEA:46608"/>
        <dbReference type="Rhea" id="RHEA-COMP:11060"/>
        <dbReference type="Rhea" id="RHEA-COMP:11605"/>
        <dbReference type="ChEBI" id="CHEBI:15378"/>
        <dbReference type="ChEBI" id="CHEBI:30013"/>
        <dbReference type="ChEBI" id="CHEBI:30616"/>
        <dbReference type="ChEBI" id="CHEBI:61977"/>
        <dbReference type="ChEBI" id="CHEBI:456216"/>
        <dbReference type="EC" id="2.7.11.1"/>
    </reaction>
</comment>
<evidence type="ECO:0000256" key="12">
    <source>
        <dbReference type="ARBA" id="ARBA00022989"/>
    </source>
</evidence>
<reference evidence="27 28" key="1">
    <citation type="submission" date="2019-08" db="EMBL/GenBank/DDBJ databases">
        <title>Draft genome sequences of two oriental melons (Cucumis melo L. var makuwa).</title>
        <authorList>
            <person name="Kwon S.-Y."/>
        </authorList>
    </citation>
    <scope>NUCLEOTIDE SEQUENCE [LARGE SCALE GENOMIC DNA]</scope>
    <source>
        <strain evidence="28">cv. Chang Bougi</strain>
        <tissue evidence="27">Leaf</tissue>
    </source>
</reference>
<feature type="region of interest" description="Disordered" evidence="21">
    <location>
        <begin position="796"/>
        <end position="828"/>
    </location>
</feature>
<evidence type="ECO:0000256" key="11">
    <source>
        <dbReference type="ARBA" id="ARBA00022840"/>
    </source>
</evidence>
<comment type="catalytic activity">
    <reaction evidence="18 19">
        <text>L-seryl-[protein] + ATP = O-phospho-L-seryl-[protein] + ADP + H(+)</text>
        <dbReference type="Rhea" id="RHEA:17989"/>
        <dbReference type="Rhea" id="RHEA-COMP:9863"/>
        <dbReference type="Rhea" id="RHEA-COMP:11604"/>
        <dbReference type="ChEBI" id="CHEBI:15378"/>
        <dbReference type="ChEBI" id="CHEBI:29999"/>
        <dbReference type="ChEBI" id="CHEBI:30616"/>
        <dbReference type="ChEBI" id="CHEBI:83421"/>
        <dbReference type="ChEBI" id="CHEBI:456216"/>
        <dbReference type="EC" id="2.7.11.1"/>
    </reaction>
</comment>
<evidence type="ECO:0000256" key="23">
    <source>
        <dbReference type="SAM" id="SignalP"/>
    </source>
</evidence>
<keyword evidence="10 19" id="KW-0418">Kinase</keyword>
<dbReference type="Gene3D" id="1.10.510.10">
    <property type="entry name" value="Transferase(Phosphotransferase) domain 1"/>
    <property type="match status" value="1"/>
</dbReference>
<dbReference type="InterPro" id="IPR000858">
    <property type="entry name" value="S_locus_glycoprot_dom"/>
</dbReference>
<dbReference type="GO" id="GO:0005524">
    <property type="term" value="F:ATP binding"/>
    <property type="evidence" value="ECO:0007669"/>
    <property type="project" value="UniProtKB-UniRule"/>
</dbReference>
<evidence type="ECO:0000256" key="2">
    <source>
        <dbReference type="ARBA" id="ARBA00022475"/>
    </source>
</evidence>
<feature type="transmembrane region" description="Helical" evidence="22">
    <location>
        <begin position="443"/>
        <end position="467"/>
    </location>
</feature>
<keyword evidence="3 19" id="KW-0723">Serine/threonine-protein kinase</keyword>
<evidence type="ECO:0000256" key="19">
    <source>
        <dbReference type="PIRNR" id="PIRNR000641"/>
    </source>
</evidence>
<evidence type="ECO:0000256" key="5">
    <source>
        <dbReference type="ARBA" id="ARBA00022679"/>
    </source>
</evidence>
<dbReference type="PROSITE" id="PS50927">
    <property type="entry name" value="BULB_LECTIN"/>
    <property type="match status" value="1"/>
</dbReference>
<evidence type="ECO:0000256" key="14">
    <source>
        <dbReference type="ARBA" id="ARBA00023157"/>
    </source>
</evidence>
<dbReference type="SMART" id="SM00108">
    <property type="entry name" value="B_lectin"/>
    <property type="match status" value="1"/>
</dbReference>
<comment type="similarity">
    <text evidence="19">Belongs to the protein kinase superfamily. Ser/Thr protein kinase family.</text>
</comment>
<sequence length="828" mass="92397">METRDALWFILYVFFLIFFQPSMAIDTISLNDSISGDKTIVSSKENFKLGFFTPGKSSSSSSKYYIGIWYNKISVQTVVWVANRDTPISDPSVSFLKFQNGNLVLLNESRFPVWSTNISSKPPFGSLQATIQDDGNFVLKDGSITNSSKPLWQSFDFPTDTWLPGSKLGRNEVTKQTQHLTSWKNPEDPGSGHFSLELDPNGTSAYLIMWNRTREYWSSGPWVANMFSLVPEMRLNYIYNFSFVETDTESYFTYSMYNSSVISRFVMDVSGQAKQFTWLESSKNWNLFWGQPRQQCEVYALCGAFGRCIENTSPICSCVEGFEPNSNLEWDLKEYSGGCRRKTKLKCENPVSNGDRDRFLLMPYMKLPDLSESVPVGNGGDCESSCLHNCSCVAYSYQNGQCATWSGDLLDLRQLSQNDPSARPLYLKLAASEFSSRKKNTGVIIGVAVGAAVGLVIVLAVLTFILLRRRRIVGKGKTVEGSLVAFEYRDLLNATKNFSHKLGGGGFGSVFKGSLSDSTIVAVKKLESVSQGEKQFRTEVSTIGTIQHVNLIRLRGFCSEGSKKLLVYDYMPNGSLDSHIFHNQNPNNVLEWKTRYQIALGTARGLAYLHEKCRECIVHCDIKPENILLDDQFCPKVADFGLAKLFGREFSRVLTTMRGTRGYLAPEWISGVAITAKADVFSYGMMLFEFVSGRRNSEQSEDGTIKFFPSVVGKVITEEGDILGLLDPKLQGNADVKEVTKICRVACWCIQDEEVQRPSMSNIVQILEGVLEVNKPPLPRSLLAFSDSQEHLVFFTESSSSSSSNQNSKTNSSTPSSQTKSSTSTTNS</sequence>
<dbReference type="CDD" id="cd21699">
    <property type="entry name" value="JMTM_APP_like"/>
    <property type="match status" value="1"/>
</dbReference>
<proteinExistence type="inferred from homology"/>
<accession>A0A5D3C551</accession>
<evidence type="ECO:0000256" key="13">
    <source>
        <dbReference type="ARBA" id="ARBA00023136"/>
    </source>
</evidence>
<dbReference type="PIRSF" id="PIRSF000641">
    <property type="entry name" value="SRK"/>
    <property type="match status" value="1"/>
</dbReference>
<keyword evidence="9 19" id="KW-0547">Nucleotide-binding</keyword>
<dbReference type="Pfam" id="PF08276">
    <property type="entry name" value="PAN_2"/>
    <property type="match status" value="1"/>
</dbReference>
<dbReference type="SMART" id="SM00220">
    <property type="entry name" value="S_TKc"/>
    <property type="match status" value="1"/>
</dbReference>
<dbReference type="PANTHER" id="PTHR47974">
    <property type="entry name" value="OS07G0415500 PROTEIN"/>
    <property type="match status" value="1"/>
</dbReference>
<keyword evidence="6 22" id="KW-0812">Transmembrane</keyword>
<evidence type="ECO:0000256" key="4">
    <source>
        <dbReference type="ARBA" id="ARBA00022553"/>
    </source>
</evidence>
<dbReference type="FunFam" id="3.30.200.20:FF:000370">
    <property type="entry name" value="Receptor-like protein kinase 4"/>
    <property type="match status" value="1"/>
</dbReference>
<dbReference type="Gene3D" id="2.90.10.10">
    <property type="entry name" value="Bulb-type lectin domain"/>
    <property type="match status" value="1"/>
</dbReference>
<evidence type="ECO:0000256" key="1">
    <source>
        <dbReference type="ARBA" id="ARBA00004251"/>
    </source>
</evidence>
<dbReference type="GO" id="GO:0005886">
    <property type="term" value="C:plasma membrane"/>
    <property type="evidence" value="ECO:0007669"/>
    <property type="project" value="UniProtKB-SubCell"/>
</dbReference>
<evidence type="ECO:0000256" key="15">
    <source>
        <dbReference type="ARBA" id="ARBA00023170"/>
    </source>
</evidence>
<feature type="signal peptide" evidence="23">
    <location>
        <begin position="1"/>
        <end position="24"/>
    </location>
</feature>
<feature type="domain" description="Apple" evidence="26">
    <location>
        <begin position="347"/>
        <end position="430"/>
    </location>
</feature>
<dbReference type="Pfam" id="PF00954">
    <property type="entry name" value="S_locus_glycop"/>
    <property type="match status" value="1"/>
</dbReference>
<dbReference type="InterPro" id="IPR003609">
    <property type="entry name" value="Pan_app"/>
</dbReference>
<evidence type="ECO:0000256" key="3">
    <source>
        <dbReference type="ARBA" id="ARBA00022527"/>
    </source>
</evidence>
<dbReference type="PROSITE" id="PS00108">
    <property type="entry name" value="PROTEIN_KINASE_ST"/>
    <property type="match status" value="1"/>
</dbReference>
<feature type="chain" id="PRO_5022773774" description="Receptor-like serine/threonine-protein kinase" evidence="23">
    <location>
        <begin position="25"/>
        <end position="828"/>
    </location>
</feature>
<dbReference type="InterPro" id="IPR000719">
    <property type="entry name" value="Prot_kinase_dom"/>
</dbReference>
<dbReference type="InterPro" id="IPR008271">
    <property type="entry name" value="Ser/Thr_kinase_AS"/>
</dbReference>
<dbReference type="Proteomes" id="UP000321947">
    <property type="component" value="Unassembled WGS sequence"/>
</dbReference>
<dbReference type="InterPro" id="IPR001480">
    <property type="entry name" value="Bulb-type_lectin_dom"/>
</dbReference>
<keyword evidence="4" id="KW-0597">Phosphoprotein</keyword>
<dbReference type="PROSITE" id="PS50948">
    <property type="entry name" value="PAN"/>
    <property type="match status" value="1"/>
</dbReference>
<dbReference type="SMART" id="SM00473">
    <property type="entry name" value="PAN_AP"/>
    <property type="match status" value="1"/>
</dbReference>
<evidence type="ECO:0000256" key="10">
    <source>
        <dbReference type="ARBA" id="ARBA00022777"/>
    </source>
</evidence>
<evidence type="ECO:0000256" key="7">
    <source>
        <dbReference type="ARBA" id="ARBA00022729"/>
    </source>
</evidence>
<keyword evidence="5 19" id="KW-0808">Transferase</keyword>
<dbReference type="CDD" id="cd01098">
    <property type="entry name" value="PAN_AP_plant"/>
    <property type="match status" value="1"/>
</dbReference>
<keyword evidence="16" id="KW-0325">Glycoprotein</keyword>
<dbReference type="SUPFAM" id="SSF56112">
    <property type="entry name" value="Protein kinase-like (PK-like)"/>
    <property type="match status" value="1"/>
</dbReference>
<keyword evidence="15 27" id="KW-0675">Receptor</keyword>
<dbReference type="GO" id="GO:0106310">
    <property type="term" value="F:protein serine kinase activity"/>
    <property type="evidence" value="ECO:0007669"/>
    <property type="project" value="RHEA"/>
</dbReference>
<keyword evidence="14" id="KW-1015">Disulfide bond</keyword>
<feature type="domain" description="Protein kinase" evidence="24">
    <location>
        <begin position="496"/>
        <end position="771"/>
    </location>
</feature>
<dbReference type="Pfam" id="PF01453">
    <property type="entry name" value="B_lectin"/>
    <property type="match status" value="1"/>
</dbReference>
<dbReference type="InterPro" id="IPR011009">
    <property type="entry name" value="Kinase-like_dom_sf"/>
</dbReference>
<dbReference type="EMBL" id="SSTD01013385">
    <property type="protein sequence ID" value="TYK07063.1"/>
    <property type="molecule type" value="Genomic_DNA"/>
</dbReference>
<evidence type="ECO:0000256" key="9">
    <source>
        <dbReference type="ARBA" id="ARBA00022741"/>
    </source>
</evidence>
<feature type="binding site" evidence="20">
    <location>
        <position position="525"/>
    </location>
    <ligand>
        <name>ATP</name>
        <dbReference type="ChEBI" id="CHEBI:30616"/>
    </ligand>
</feature>
<dbReference type="PROSITE" id="PS00107">
    <property type="entry name" value="PROTEIN_KINASE_ATP"/>
    <property type="match status" value="1"/>
</dbReference>
<feature type="domain" description="Bulb-type lectin" evidence="25">
    <location>
        <begin position="25"/>
        <end position="152"/>
    </location>
</feature>
<evidence type="ECO:0000259" key="26">
    <source>
        <dbReference type="PROSITE" id="PS50948"/>
    </source>
</evidence>
<keyword evidence="12 22" id="KW-1133">Transmembrane helix</keyword>
<dbReference type="GO" id="GO:0048544">
    <property type="term" value="P:recognition of pollen"/>
    <property type="evidence" value="ECO:0007669"/>
    <property type="project" value="InterPro"/>
</dbReference>
<evidence type="ECO:0000256" key="21">
    <source>
        <dbReference type="SAM" id="MobiDB-lite"/>
    </source>
</evidence>
<evidence type="ECO:0000256" key="16">
    <source>
        <dbReference type="ARBA" id="ARBA00023180"/>
    </source>
</evidence>
<dbReference type="CDD" id="cd00028">
    <property type="entry name" value="B_lectin"/>
    <property type="match status" value="1"/>
</dbReference>
<name>A0A5D3C551_CUCMM</name>
<dbReference type="FunFam" id="1.10.510.10:FF:000227">
    <property type="entry name" value="Serine/threonine-protein kinase"/>
    <property type="match status" value="1"/>
</dbReference>
<dbReference type="AlphaFoldDB" id="A0A5D3C551"/>
<dbReference type="InterPro" id="IPR036426">
    <property type="entry name" value="Bulb-type_lectin_dom_sf"/>
</dbReference>
<gene>
    <name evidence="27" type="ORF">E5676_scaffold13G003810</name>
</gene>